<gene>
    <name evidence="2" type="ORF">VNO78_10825</name>
</gene>
<feature type="transmembrane region" description="Helical" evidence="1">
    <location>
        <begin position="39"/>
        <end position="66"/>
    </location>
</feature>
<evidence type="ECO:0000313" key="2">
    <source>
        <dbReference type="EMBL" id="KAK7399638.1"/>
    </source>
</evidence>
<keyword evidence="1" id="KW-1133">Transmembrane helix</keyword>
<keyword evidence="1" id="KW-0472">Membrane</keyword>
<dbReference type="Proteomes" id="UP001386955">
    <property type="component" value="Unassembled WGS sequence"/>
</dbReference>
<organism evidence="2 3">
    <name type="scientific">Psophocarpus tetragonolobus</name>
    <name type="common">Winged bean</name>
    <name type="synonym">Dolichos tetragonolobus</name>
    <dbReference type="NCBI Taxonomy" id="3891"/>
    <lineage>
        <taxon>Eukaryota</taxon>
        <taxon>Viridiplantae</taxon>
        <taxon>Streptophyta</taxon>
        <taxon>Embryophyta</taxon>
        <taxon>Tracheophyta</taxon>
        <taxon>Spermatophyta</taxon>
        <taxon>Magnoliopsida</taxon>
        <taxon>eudicotyledons</taxon>
        <taxon>Gunneridae</taxon>
        <taxon>Pentapetalae</taxon>
        <taxon>rosids</taxon>
        <taxon>fabids</taxon>
        <taxon>Fabales</taxon>
        <taxon>Fabaceae</taxon>
        <taxon>Papilionoideae</taxon>
        <taxon>50 kb inversion clade</taxon>
        <taxon>NPAAA clade</taxon>
        <taxon>indigoferoid/millettioid clade</taxon>
        <taxon>Phaseoleae</taxon>
        <taxon>Psophocarpus</taxon>
    </lineage>
</organism>
<keyword evidence="3" id="KW-1185">Reference proteome</keyword>
<evidence type="ECO:0000256" key="1">
    <source>
        <dbReference type="SAM" id="Phobius"/>
    </source>
</evidence>
<dbReference type="AlphaFoldDB" id="A0AAN9XMK7"/>
<protein>
    <submittedName>
        <fullName evidence="2">Uncharacterized protein</fullName>
    </submittedName>
</protein>
<keyword evidence="1" id="KW-0812">Transmembrane</keyword>
<accession>A0AAN9XMK7</accession>
<reference evidence="2 3" key="1">
    <citation type="submission" date="2024-01" db="EMBL/GenBank/DDBJ databases">
        <title>The genomes of 5 underutilized Papilionoideae crops provide insights into root nodulation and disease resistanc.</title>
        <authorList>
            <person name="Jiang F."/>
        </authorList>
    </citation>
    <scope>NUCLEOTIDE SEQUENCE [LARGE SCALE GENOMIC DNA]</scope>
    <source>
        <strain evidence="2">DUOXIRENSHENG_FW03</strain>
        <tissue evidence="2">Leaves</tissue>
    </source>
</reference>
<dbReference type="EMBL" id="JAYMYS010000003">
    <property type="protein sequence ID" value="KAK7399638.1"/>
    <property type="molecule type" value="Genomic_DNA"/>
</dbReference>
<sequence length="68" mass="7997">MMIPSGSDCTVLRRHHRHRRRARAGRLLILPLHKIKSMLLVLGFYFFTIITSWILTLTLIHLFLLVDS</sequence>
<proteinExistence type="predicted"/>
<evidence type="ECO:0000313" key="3">
    <source>
        <dbReference type="Proteomes" id="UP001386955"/>
    </source>
</evidence>
<name>A0AAN9XMK7_PSOTE</name>
<comment type="caution">
    <text evidence="2">The sequence shown here is derived from an EMBL/GenBank/DDBJ whole genome shotgun (WGS) entry which is preliminary data.</text>
</comment>